<dbReference type="PROSITE" id="PS50044">
    <property type="entry name" value="SIGMA54_3"/>
    <property type="match status" value="1"/>
</dbReference>
<keyword evidence="2" id="KW-0240">DNA-directed RNA polymerase</keyword>
<keyword evidence="5" id="KW-0805">Transcription regulation</keyword>
<dbReference type="PIRSF" id="PIRSF000774">
    <property type="entry name" value="RpoN"/>
    <property type="match status" value="1"/>
</dbReference>
<evidence type="ECO:0000256" key="4">
    <source>
        <dbReference type="ARBA" id="ARBA00022695"/>
    </source>
</evidence>
<evidence type="ECO:0000256" key="7">
    <source>
        <dbReference type="ARBA" id="ARBA00023125"/>
    </source>
</evidence>
<sequence>MDLRPGLRQQQTIKLSMTQELTQAITLLQYSTQELSEFLENKAIENPLLQIEAGNIKTIDPRYDRVKKVKSSTQADRQSWLEQMAKNETSLVSYLMSQIDLGQYNHEMKRILNFLINSLDANGYLPMGHDECAHILEVPHERVEKAVALIQGLEPAGIGARNLQECLLLQLERKEKKNHLAESIISDYFVLFAEKKWKLVAKHLNVELKEIQNVFDYVQSLNPRPASDFSSEQTAYIIPDITIKWDGNSFSVSIFDEVLPKIEFNQSYYEKFNRFQDKQVQQFLKEKHHDYHWIARSIEQRKETIHKVALKIVEKQPDFFIYGPEKLKPMTMKEISEELGIHESTVSRAVREKYAQTPFGTFELKSFFSSAIKTASNEDTGSQEVKKWMTKLIDEEDKYQPLSDQELVRLLEGKKGIIVSRRTIAKYRDQLGIPSSSKRKRFG</sequence>
<dbReference type="PROSITE" id="PS00718">
    <property type="entry name" value="SIGMA54_2"/>
    <property type="match status" value="1"/>
</dbReference>
<keyword evidence="3" id="KW-0808">Transferase</keyword>
<evidence type="ECO:0000256" key="2">
    <source>
        <dbReference type="ARBA" id="ARBA00022478"/>
    </source>
</evidence>
<gene>
    <name evidence="11" type="ORF">HNR53_001693</name>
</gene>
<proteinExistence type="inferred from homology"/>
<keyword evidence="12" id="KW-1185">Reference proteome</keyword>
<evidence type="ECO:0000256" key="3">
    <source>
        <dbReference type="ARBA" id="ARBA00022679"/>
    </source>
</evidence>
<comment type="similarity">
    <text evidence="1">Belongs to the sigma-54 factor family.</text>
</comment>
<reference evidence="11 12" key="1">
    <citation type="submission" date="2020-08" db="EMBL/GenBank/DDBJ databases">
        <title>Genomic Encyclopedia of Type Strains, Phase IV (KMG-IV): sequencing the most valuable type-strain genomes for metagenomic binning, comparative biology and taxonomic classification.</title>
        <authorList>
            <person name="Goeker M."/>
        </authorList>
    </citation>
    <scope>NUCLEOTIDE SEQUENCE [LARGE SCALE GENOMIC DNA]</scope>
    <source>
        <strain evidence="11 12">DSM 5391</strain>
    </source>
</reference>
<feature type="domain" description="RNA polymerase sigma factor 54 DNA-binding" evidence="9">
    <location>
        <begin position="282"/>
        <end position="441"/>
    </location>
</feature>
<dbReference type="NCBIfam" id="TIGR02395">
    <property type="entry name" value="rpoN_sigma"/>
    <property type="match status" value="1"/>
</dbReference>
<evidence type="ECO:0000313" key="12">
    <source>
        <dbReference type="Proteomes" id="UP000531594"/>
    </source>
</evidence>
<dbReference type="GO" id="GO:0016779">
    <property type="term" value="F:nucleotidyltransferase activity"/>
    <property type="evidence" value="ECO:0007669"/>
    <property type="project" value="UniProtKB-KW"/>
</dbReference>
<keyword evidence="4" id="KW-0548">Nucleotidyltransferase</keyword>
<keyword evidence="8" id="KW-0804">Transcription</keyword>
<protein>
    <submittedName>
        <fullName evidence="11">RNA polymerase sigma-54 factor</fullName>
    </submittedName>
</protein>
<dbReference type="Gene3D" id="1.10.10.1330">
    <property type="entry name" value="RNA polymerase sigma-54 factor, core-binding domain"/>
    <property type="match status" value="1"/>
</dbReference>
<dbReference type="PANTHER" id="PTHR32248">
    <property type="entry name" value="RNA POLYMERASE SIGMA-54 FACTOR"/>
    <property type="match status" value="1"/>
</dbReference>
<dbReference type="Pfam" id="PF04963">
    <property type="entry name" value="Sigma54_CBD"/>
    <property type="match status" value="1"/>
</dbReference>
<dbReference type="Gene3D" id="1.10.10.60">
    <property type="entry name" value="Homeodomain-like"/>
    <property type="match status" value="1"/>
</dbReference>
<evidence type="ECO:0000313" key="11">
    <source>
        <dbReference type="EMBL" id="MBB6445083.1"/>
    </source>
</evidence>
<evidence type="ECO:0000256" key="1">
    <source>
        <dbReference type="ARBA" id="ARBA00008798"/>
    </source>
</evidence>
<dbReference type="GO" id="GO:0016987">
    <property type="term" value="F:sigma factor activity"/>
    <property type="evidence" value="ECO:0007669"/>
    <property type="project" value="UniProtKB-KW"/>
</dbReference>
<dbReference type="RefSeq" id="WP_184524784.1">
    <property type="nucleotide sequence ID" value="NZ_JACHGK010000004.1"/>
</dbReference>
<dbReference type="GO" id="GO:0001216">
    <property type="term" value="F:DNA-binding transcription activator activity"/>
    <property type="evidence" value="ECO:0007669"/>
    <property type="project" value="InterPro"/>
</dbReference>
<organism evidence="11 12">
    <name type="scientific">Bacillus benzoevorans</name>
    <dbReference type="NCBI Taxonomy" id="1456"/>
    <lineage>
        <taxon>Bacteria</taxon>
        <taxon>Bacillati</taxon>
        <taxon>Bacillota</taxon>
        <taxon>Bacilli</taxon>
        <taxon>Bacillales</taxon>
        <taxon>Bacillaceae</taxon>
        <taxon>Bacillus</taxon>
    </lineage>
</organism>
<dbReference type="InterPro" id="IPR007046">
    <property type="entry name" value="RNA_pol_sigma_54_core-bd"/>
</dbReference>
<comment type="caution">
    <text evidence="11">The sequence shown here is derived from an EMBL/GenBank/DDBJ whole genome shotgun (WGS) entry which is preliminary data.</text>
</comment>
<evidence type="ECO:0000259" key="10">
    <source>
        <dbReference type="Pfam" id="PF04963"/>
    </source>
</evidence>
<feature type="domain" description="RNA polymerase sigma factor 54 core-binding" evidence="10">
    <location>
        <begin position="81"/>
        <end position="268"/>
    </location>
</feature>
<dbReference type="AlphaFoldDB" id="A0A7X0HQM4"/>
<dbReference type="GO" id="GO:0003677">
    <property type="term" value="F:DNA binding"/>
    <property type="evidence" value="ECO:0007669"/>
    <property type="project" value="UniProtKB-KW"/>
</dbReference>
<evidence type="ECO:0000256" key="6">
    <source>
        <dbReference type="ARBA" id="ARBA00023082"/>
    </source>
</evidence>
<name>A0A7X0HQM4_9BACI</name>
<evidence type="ECO:0000256" key="8">
    <source>
        <dbReference type="ARBA" id="ARBA00023163"/>
    </source>
</evidence>
<dbReference type="InterPro" id="IPR000394">
    <property type="entry name" value="RNA_pol_sigma_54"/>
</dbReference>
<dbReference type="GO" id="GO:0006352">
    <property type="term" value="P:DNA-templated transcription initiation"/>
    <property type="evidence" value="ECO:0007669"/>
    <property type="project" value="InterPro"/>
</dbReference>
<dbReference type="Proteomes" id="UP000531594">
    <property type="component" value="Unassembled WGS sequence"/>
</dbReference>
<dbReference type="Pfam" id="PF00309">
    <property type="entry name" value="Sigma54_AID"/>
    <property type="match status" value="1"/>
</dbReference>
<dbReference type="PANTHER" id="PTHR32248:SF4">
    <property type="entry name" value="RNA POLYMERASE SIGMA-54 FACTOR"/>
    <property type="match status" value="1"/>
</dbReference>
<keyword evidence="6" id="KW-0731">Sigma factor</keyword>
<dbReference type="InterPro" id="IPR007634">
    <property type="entry name" value="RNA_pol_sigma_54_DNA-bd"/>
</dbReference>
<dbReference type="EMBL" id="JACHGK010000004">
    <property type="protein sequence ID" value="MBB6445083.1"/>
    <property type="molecule type" value="Genomic_DNA"/>
</dbReference>
<dbReference type="Pfam" id="PF04552">
    <property type="entry name" value="Sigma54_DBD"/>
    <property type="match status" value="1"/>
</dbReference>
<evidence type="ECO:0000256" key="5">
    <source>
        <dbReference type="ARBA" id="ARBA00023015"/>
    </source>
</evidence>
<accession>A0A7X0HQM4</accession>
<dbReference type="InterPro" id="IPR038709">
    <property type="entry name" value="RpoN_core-bd_sf"/>
</dbReference>
<keyword evidence="7" id="KW-0238">DNA-binding</keyword>
<evidence type="ECO:0000259" key="9">
    <source>
        <dbReference type="Pfam" id="PF04552"/>
    </source>
</evidence>
<dbReference type="GO" id="GO:0000428">
    <property type="term" value="C:DNA-directed RNA polymerase complex"/>
    <property type="evidence" value="ECO:0007669"/>
    <property type="project" value="UniProtKB-KW"/>
</dbReference>
<dbReference type="PRINTS" id="PR00045">
    <property type="entry name" value="SIGMA54FCT"/>
</dbReference>